<evidence type="ECO:0000313" key="2">
    <source>
        <dbReference type="Proteomes" id="UP000015104"/>
    </source>
</evidence>
<name>T1L1T2_TETUR</name>
<accession>T1L1T2</accession>
<sequence>MPHELLKKFIITIRTTVFSLIAL</sequence>
<dbReference type="EnsemblMetazoa" id="tetur32g00750.1">
    <property type="protein sequence ID" value="tetur32g00750.1"/>
    <property type="gene ID" value="tetur32g00750"/>
</dbReference>
<dbReference type="Proteomes" id="UP000015104">
    <property type="component" value="Unassembled WGS sequence"/>
</dbReference>
<dbReference type="EMBL" id="CAEY01000920">
    <property type="status" value="NOT_ANNOTATED_CDS"/>
    <property type="molecule type" value="Genomic_DNA"/>
</dbReference>
<organism evidence="1 2">
    <name type="scientific">Tetranychus urticae</name>
    <name type="common">Two-spotted spider mite</name>
    <dbReference type="NCBI Taxonomy" id="32264"/>
    <lineage>
        <taxon>Eukaryota</taxon>
        <taxon>Metazoa</taxon>
        <taxon>Ecdysozoa</taxon>
        <taxon>Arthropoda</taxon>
        <taxon>Chelicerata</taxon>
        <taxon>Arachnida</taxon>
        <taxon>Acari</taxon>
        <taxon>Acariformes</taxon>
        <taxon>Trombidiformes</taxon>
        <taxon>Prostigmata</taxon>
        <taxon>Eleutherengona</taxon>
        <taxon>Raphignathae</taxon>
        <taxon>Tetranychoidea</taxon>
        <taxon>Tetranychidae</taxon>
        <taxon>Tetranychus</taxon>
    </lineage>
</organism>
<reference evidence="1" key="2">
    <citation type="submission" date="2015-06" db="UniProtKB">
        <authorList>
            <consortium name="EnsemblMetazoa"/>
        </authorList>
    </citation>
    <scope>IDENTIFICATION</scope>
</reference>
<reference evidence="2" key="1">
    <citation type="submission" date="2011-08" db="EMBL/GenBank/DDBJ databases">
        <authorList>
            <person name="Rombauts S."/>
        </authorList>
    </citation>
    <scope>NUCLEOTIDE SEQUENCE</scope>
    <source>
        <strain evidence="2">London</strain>
    </source>
</reference>
<dbReference type="AlphaFoldDB" id="T1L1T2"/>
<evidence type="ECO:0000313" key="1">
    <source>
        <dbReference type="EnsemblMetazoa" id="tetur32g00750.1"/>
    </source>
</evidence>
<keyword evidence="2" id="KW-1185">Reference proteome</keyword>
<protein>
    <submittedName>
        <fullName evidence="1">Uncharacterized protein</fullName>
    </submittedName>
</protein>
<dbReference type="HOGENOM" id="CLU_3423487_0_0_1"/>
<proteinExistence type="predicted"/>